<dbReference type="Pfam" id="PF13401">
    <property type="entry name" value="AAA_22"/>
    <property type="match status" value="1"/>
</dbReference>
<dbReference type="Pfam" id="PF01471">
    <property type="entry name" value="PG_binding_1"/>
    <property type="match status" value="1"/>
</dbReference>
<dbReference type="EMBL" id="SMCO01000005">
    <property type="protein sequence ID" value="TCV87344.1"/>
    <property type="molecule type" value="Genomic_DNA"/>
</dbReference>
<dbReference type="GO" id="GO:0016887">
    <property type="term" value="F:ATP hydrolysis activity"/>
    <property type="evidence" value="ECO:0007669"/>
    <property type="project" value="InterPro"/>
</dbReference>
<dbReference type="InterPro" id="IPR036365">
    <property type="entry name" value="PGBD-like_sf"/>
</dbReference>
<evidence type="ECO:0000259" key="2">
    <source>
        <dbReference type="SMART" id="SM00382"/>
    </source>
</evidence>
<dbReference type="InterPro" id="IPR036366">
    <property type="entry name" value="PGBDSf"/>
</dbReference>
<name>A0A4R3Y9M3_9PROT</name>
<accession>A0A4R3Y9M3</accession>
<protein>
    <submittedName>
        <fullName evidence="3">Type II secretion system protein A</fullName>
    </submittedName>
</protein>
<dbReference type="SUPFAM" id="SSF52540">
    <property type="entry name" value="P-loop containing nucleoside triphosphate hydrolases"/>
    <property type="match status" value="1"/>
</dbReference>
<dbReference type="InterPro" id="IPR003593">
    <property type="entry name" value="AAA+_ATPase"/>
</dbReference>
<dbReference type="PANTHER" id="PTHR35894:SF1">
    <property type="entry name" value="PHOSPHORIBULOKINASE _ URIDINE KINASE FAMILY"/>
    <property type="match status" value="1"/>
</dbReference>
<dbReference type="InterPro" id="IPR052026">
    <property type="entry name" value="ExeA_AAA_ATPase_DNA-bind"/>
</dbReference>
<dbReference type="OrthoDB" id="9783370at2"/>
<dbReference type="InterPro" id="IPR048809">
    <property type="entry name" value="GspA_C39-like"/>
</dbReference>
<dbReference type="Gene3D" id="3.40.50.300">
    <property type="entry name" value="P-loop containing nucleotide triphosphate hydrolases"/>
    <property type="match status" value="1"/>
</dbReference>
<keyword evidence="4" id="KW-1185">Reference proteome</keyword>
<dbReference type="PANTHER" id="PTHR35894">
    <property type="entry name" value="GENERAL SECRETION PATHWAY PROTEIN A-RELATED"/>
    <property type="match status" value="1"/>
</dbReference>
<dbReference type="AlphaFoldDB" id="A0A4R3Y9M3"/>
<organism evidence="3 4">
    <name type="scientific">Sulfurirhabdus autotrophica</name>
    <dbReference type="NCBI Taxonomy" id="1706046"/>
    <lineage>
        <taxon>Bacteria</taxon>
        <taxon>Pseudomonadati</taxon>
        <taxon>Pseudomonadota</taxon>
        <taxon>Betaproteobacteria</taxon>
        <taxon>Nitrosomonadales</taxon>
        <taxon>Sulfuricellaceae</taxon>
        <taxon>Sulfurirhabdus</taxon>
    </lineage>
</organism>
<dbReference type="Proteomes" id="UP000295367">
    <property type="component" value="Unassembled WGS sequence"/>
</dbReference>
<dbReference type="Gene3D" id="1.10.101.10">
    <property type="entry name" value="PGBD-like superfamily/PGBD"/>
    <property type="match status" value="1"/>
</dbReference>
<keyword evidence="1" id="KW-0812">Transmembrane</keyword>
<feature type="transmembrane region" description="Helical" evidence="1">
    <location>
        <begin position="277"/>
        <end position="298"/>
    </location>
</feature>
<keyword evidence="1" id="KW-1133">Transmembrane helix</keyword>
<evidence type="ECO:0000313" key="4">
    <source>
        <dbReference type="Proteomes" id="UP000295367"/>
    </source>
</evidence>
<dbReference type="SMART" id="SM00382">
    <property type="entry name" value="AAA"/>
    <property type="match status" value="1"/>
</dbReference>
<dbReference type="InterPro" id="IPR049945">
    <property type="entry name" value="AAA_22"/>
</dbReference>
<gene>
    <name evidence="3" type="ORF">EDC63_1059</name>
</gene>
<comment type="caution">
    <text evidence="3">The sequence shown here is derived from an EMBL/GenBank/DDBJ whole genome shotgun (WGS) entry which is preliminary data.</text>
</comment>
<dbReference type="RefSeq" id="WP_124945661.1">
    <property type="nucleotide sequence ID" value="NZ_BHVT01000017.1"/>
</dbReference>
<dbReference type="SUPFAM" id="SSF47090">
    <property type="entry name" value="PGBD-like"/>
    <property type="match status" value="1"/>
</dbReference>
<dbReference type="InterPro" id="IPR027417">
    <property type="entry name" value="P-loop_NTPase"/>
</dbReference>
<evidence type="ECO:0000313" key="3">
    <source>
        <dbReference type="EMBL" id="TCV87344.1"/>
    </source>
</evidence>
<evidence type="ECO:0000256" key="1">
    <source>
        <dbReference type="SAM" id="Phobius"/>
    </source>
</evidence>
<sequence>MYKSYFGFTEAPFSIAPDPRYLYMSLRHQEALAHLLYGVNGGGGFVLLTGEIGAGKTTVCRCFLEQIPQSCDVAYIFNPKLTVAELLSTICVEFGIAYPPDNTSIKVFIDCINQYLLEAHAKGRHTVLVIDEAQNLSAEVLEQMRLLTNLETNERKLLQIILLGQPELADILEKPELRQLAQRIVARYHLGPLTKPEVAAYVQHRLDVSGAQRPLFPASVMGQLFRLSGGVPRVINVLCDRALLGTYVQGKDKINRATLKQAAREVLHQPKHRNRNLLRTLSIGLIFLAISLLGLVAYQQMQREPKTPSVETAIAKTNANVKSKIQTPLSFPEHTLQDTLEWPADTPLSNSKTMAFTTLFKSWGIEYQAGDACQNAETFGLHCYSTRGGLDELRQLNRPAVMQLHDAAGQEFYGILTALDENHASFIIGNQTRAIPLKKLAAQWSGFYTILWKMPANTAVKIHSGDSGPTVEWISKQLSKFRGDMTQTIINPVFDDAMINQIKQFQLSQGLIPDGILGPQTLMRLSGVADHAAPTLLREQGKK</sequence>
<dbReference type="CDD" id="cd00009">
    <property type="entry name" value="AAA"/>
    <property type="match status" value="1"/>
</dbReference>
<keyword evidence="1" id="KW-0472">Membrane</keyword>
<feature type="domain" description="AAA+ ATPase" evidence="2">
    <location>
        <begin position="42"/>
        <end position="196"/>
    </location>
</feature>
<proteinExistence type="predicted"/>
<dbReference type="Pfam" id="PF21327">
    <property type="entry name" value="GspA_C39-like"/>
    <property type="match status" value="1"/>
</dbReference>
<dbReference type="Gene3D" id="3.90.70.10">
    <property type="entry name" value="Cysteine proteinases"/>
    <property type="match status" value="1"/>
</dbReference>
<dbReference type="InterPro" id="IPR002477">
    <property type="entry name" value="Peptidoglycan-bd-like"/>
</dbReference>
<reference evidence="3 4" key="1">
    <citation type="submission" date="2019-03" db="EMBL/GenBank/DDBJ databases">
        <title>Genomic Encyclopedia of Type Strains, Phase IV (KMG-IV): sequencing the most valuable type-strain genomes for metagenomic binning, comparative biology and taxonomic classification.</title>
        <authorList>
            <person name="Goeker M."/>
        </authorList>
    </citation>
    <scope>NUCLEOTIDE SEQUENCE [LARGE SCALE GENOMIC DNA]</scope>
    <source>
        <strain evidence="3 4">DSM 100309</strain>
    </source>
</reference>